<feature type="compositionally biased region" description="Gly residues" evidence="1">
    <location>
        <begin position="221"/>
        <end position="236"/>
    </location>
</feature>
<feature type="region of interest" description="Disordered" evidence="1">
    <location>
        <begin position="214"/>
        <end position="313"/>
    </location>
</feature>
<feature type="compositionally biased region" description="Polar residues" evidence="1">
    <location>
        <begin position="52"/>
        <end position="69"/>
    </location>
</feature>
<feature type="compositionally biased region" description="Basic and acidic residues" evidence="1">
    <location>
        <begin position="42"/>
        <end position="51"/>
    </location>
</feature>
<name>A0A366IEC5_9MICO</name>
<dbReference type="Proteomes" id="UP000253509">
    <property type="component" value="Unassembled WGS sequence"/>
</dbReference>
<reference evidence="2 3" key="1">
    <citation type="submission" date="2018-06" db="EMBL/GenBank/DDBJ databases">
        <title>Freshwater and sediment microbial communities from various areas in North America, analyzing microbe dynamics in response to fracking.</title>
        <authorList>
            <person name="Lamendella R."/>
        </authorList>
    </citation>
    <scope>NUCLEOTIDE SEQUENCE [LARGE SCALE GENOMIC DNA]</scope>
    <source>
        <strain evidence="2 3">3b_TX</strain>
    </source>
</reference>
<feature type="compositionally biased region" description="Basic and acidic residues" evidence="1">
    <location>
        <begin position="14"/>
        <end position="26"/>
    </location>
</feature>
<feature type="compositionally biased region" description="Low complexity" evidence="1">
    <location>
        <begin position="237"/>
        <end position="260"/>
    </location>
</feature>
<evidence type="ECO:0000256" key="1">
    <source>
        <dbReference type="SAM" id="MobiDB-lite"/>
    </source>
</evidence>
<dbReference type="EMBL" id="QNSB01000012">
    <property type="protein sequence ID" value="RBP69538.1"/>
    <property type="molecule type" value="Genomic_DNA"/>
</dbReference>
<feature type="region of interest" description="Disordered" evidence="1">
    <location>
        <begin position="1"/>
        <end position="110"/>
    </location>
</feature>
<feature type="compositionally biased region" description="Basic and acidic residues" evidence="1">
    <location>
        <begin position="85"/>
        <end position="107"/>
    </location>
</feature>
<proteinExistence type="predicted"/>
<protein>
    <submittedName>
        <fullName evidence="2">Uncharacterized protein</fullName>
    </submittedName>
</protein>
<gene>
    <name evidence="2" type="ORF">DFO65_11272</name>
</gene>
<organism evidence="2 3">
    <name type="scientific">Brevibacterium celere</name>
    <dbReference type="NCBI Taxonomy" id="225845"/>
    <lineage>
        <taxon>Bacteria</taxon>
        <taxon>Bacillati</taxon>
        <taxon>Actinomycetota</taxon>
        <taxon>Actinomycetes</taxon>
        <taxon>Micrococcales</taxon>
        <taxon>Brevibacteriaceae</taxon>
        <taxon>Brevibacterium</taxon>
    </lineage>
</organism>
<comment type="caution">
    <text evidence="2">The sequence shown here is derived from an EMBL/GenBank/DDBJ whole genome shotgun (WGS) entry which is preliminary data.</text>
</comment>
<sequence>MSNQNFPEDPLSGRTERDDPLTRDTRTAVTDPVTGAPLPSRSEVHSHRRSDSPSTTTGQSTSASENPTAQAAKDEARQVGQEGAEAGRHVAETAKGEARNVAEEAKGQARSLVHTLREDLNDQASTQQKRAAEGLKSVSDELRSMAENSEQDGVATQWVREAAGRLGGVASWLDERDPSSLLEETKRFARNRPGTFLAIAAGAGLIAGRLARSLKENSSDGSGGGSSTSGGSGAGYGSPSSTSGAGYGSRSSTSASESTAGYGGVTTSGPAQAGVGSVPDVPTQAPRLPADPPSSAPSRVQPTFPDDTARGLS</sequence>
<evidence type="ECO:0000313" key="3">
    <source>
        <dbReference type="Proteomes" id="UP000253509"/>
    </source>
</evidence>
<accession>A0A366IEC5</accession>
<dbReference type="AlphaFoldDB" id="A0A366IEC5"/>
<evidence type="ECO:0000313" key="2">
    <source>
        <dbReference type="EMBL" id="RBP69538.1"/>
    </source>
</evidence>
<keyword evidence="3" id="KW-1185">Reference proteome</keyword>